<sequence length="35" mass="4081">MSMIAKRRHKAGKGLEQWFRPTAPAVRDRIETADR</sequence>
<keyword evidence="2" id="KW-1185">Reference proteome</keyword>
<reference evidence="2" key="1">
    <citation type="submission" date="2016-10" db="EMBL/GenBank/DDBJ databases">
        <authorList>
            <person name="Varghese N."/>
            <person name="Submissions S."/>
        </authorList>
    </citation>
    <scope>NUCLEOTIDE SEQUENCE [LARGE SCALE GENOMIC DNA]</scope>
    <source>
        <strain evidence="2">CGMCC 4.3516</strain>
    </source>
</reference>
<proteinExistence type="predicted"/>
<protein>
    <submittedName>
        <fullName evidence="1">Uncharacterized protein</fullName>
    </submittedName>
</protein>
<organism evidence="1 2">
    <name type="scientific">Glycomyces harbinensis</name>
    <dbReference type="NCBI Taxonomy" id="58114"/>
    <lineage>
        <taxon>Bacteria</taxon>
        <taxon>Bacillati</taxon>
        <taxon>Actinomycetota</taxon>
        <taxon>Actinomycetes</taxon>
        <taxon>Glycomycetales</taxon>
        <taxon>Glycomycetaceae</taxon>
        <taxon>Glycomyces</taxon>
    </lineage>
</organism>
<accession>A0A1G7ACQ3</accession>
<dbReference type="STRING" id="58114.SAMN05216270_11323"/>
<name>A0A1G7ACQ3_9ACTN</name>
<evidence type="ECO:0000313" key="1">
    <source>
        <dbReference type="EMBL" id="SDE11646.1"/>
    </source>
</evidence>
<evidence type="ECO:0000313" key="2">
    <source>
        <dbReference type="Proteomes" id="UP000198949"/>
    </source>
</evidence>
<dbReference type="AlphaFoldDB" id="A0A1G7ACQ3"/>
<dbReference type="Proteomes" id="UP000198949">
    <property type="component" value="Unassembled WGS sequence"/>
</dbReference>
<gene>
    <name evidence="1" type="ORF">SAMN05216270_11323</name>
</gene>
<dbReference type="EMBL" id="FNAD01000013">
    <property type="protein sequence ID" value="SDE11646.1"/>
    <property type="molecule type" value="Genomic_DNA"/>
</dbReference>